<dbReference type="PANTHER" id="PTHR35908:SF1">
    <property type="entry name" value="CONSERVED PROTEIN"/>
    <property type="match status" value="1"/>
</dbReference>
<dbReference type="STRING" id="67267.GCA_000716675_03186"/>
<dbReference type="InterPro" id="IPR029068">
    <property type="entry name" value="Glyas_Bleomycin-R_OHBP_Dase"/>
</dbReference>
<dbReference type="CDD" id="cd06587">
    <property type="entry name" value="VOC"/>
    <property type="match status" value="1"/>
</dbReference>
<dbReference type="Gene3D" id="3.10.180.10">
    <property type="entry name" value="2,3-Dihydroxybiphenyl 1,2-Dioxygenase, domain 1"/>
    <property type="match status" value="2"/>
</dbReference>
<evidence type="ECO:0000313" key="4">
    <source>
        <dbReference type="Proteomes" id="UP000195880"/>
    </source>
</evidence>
<dbReference type="InterPro" id="IPR041581">
    <property type="entry name" value="Glyoxalase_6"/>
</dbReference>
<feature type="domain" description="Glyoxalase-like" evidence="2">
    <location>
        <begin position="8"/>
        <end position="122"/>
    </location>
</feature>
<dbReference type="PANTHER" id="PTHR35908">
    <property type="entry name" value="HYPOTHETICAL FUSION PROTEIN"/>
    <property type="match status" value="1"/>
</dbReference>
<gene>
    <name evidence="3" type="ORF">SMD44_06813</name>
</gene>
<feature type="domain" description="Glyoxalase-like" evidence="2">
    <location>
        <begin position="137"/>
        <end position="179"/>
    </location>
</feature>
<name>A0A1Z1WLX0_9ACTN</name>
<dbReference type="Pfam" id="PF18029">
    <property type="entry name" value="Glyoxalase_6"/>
    <property type="match status" value="2"/>
</dbReference>
<sequence>MALRPVQVNFKALDDSVVGRFWAEALGWGVSSEAPGVTDVAPGGDFVRPDATAVRVDVVTVQEAKTATKNRLHIDLASTSASHQEELVARLKALGATPVDVGQGEVPWTVLADPEGNEFCVLEPREIYRDTGPIAAIVVDCADPRAMARFWGEAIDWTVHEVTDEHASLRSAQGSARIWSSCAPPTGTPCRTVCVSTCCRTPATTRRRRRPGCGPSAPPTSTAARATSRGGAWPTRRATSSASSGPADRIGRSAACQEA</sequence>
<feature type="region of interest" description="Disordered" evidence="1">
    <location>
        <begin position="205"/>
        <end position="259"/>
    </location>
</feature>
<protein>
    <submittedName>
        <fullName evidence="3">Glyoxalase</fullName>
    </submittedName>
</protein>
<dbReference type="KEGG" id="salf:SMD44_06813"/>
<proteinExistence type="predicted"/>
<evidence type="ECO:0000259" key="2">
    <source>
        <dbReference type="Pfam" id="PF18029"/>
    </source>
</evidence>
<evidence type="ECO:0000313" key="3">
    <source>
        <dbReference type="EMBL" id="ARX87332.1"/>
    </source>
</evidence>
<accession>A0A1Z1WLX0</accession>
<dbReference type="SUPFAM" id="SSF54593">
    <property type="entry name" value="Glyoxalase/Bleomycin resistance protein/Dihydroxybiphenyl dioxygenase"/>
    <property type="match status" value="1"/>
</dbReference>
<organism evidence="3 4">
    <name type="scientific">Streptomyces alboflavus</name>
    <dbReference type="NCBI Taxonomy" id="67267"/>
    <lineage>
        <taxon>Bacteria</taxon>
        <taxon>Bacillati</taxon>
        <taxon>Actinomycetota</taxon>
        <taxon>Actinomycetes</taxon>
        <taxon>Kitasatosporales</taxon>
        <taxon>Streptomycetaceae</taxon>
        <taxon>Streptomyces</taxon>
    </lineage>
</organism>
<feature type="compositionally biased region" description="Low complexity" evidence="1">
    <location>
        <begin position="212"/>
        <end position="232"/>
    </location>
</feature>
<reference evidence="3 4" key="1">
    <citation type="submission" date="2017-05" db="EMBL/GenBank/DDBJ databases">
        <title>Streptomyces alboflavus Genome sequencing and assembly.</title>
        <authorList>
            <person name="Wang Y."/>
            <person name="Du B."/>
            <person name="Ding Y."/>
            <person name="Liu H."/>
            <person name="Hou Q."/>
            <person name="Liu K."/>
            <person name="Wang C."/>
            <person name="Yao L."/>
        </authorList>
    </citation>
    <scope>NUCLEOTIDE SEQUENCE [LARGE SCALE GENOMIC DNA]</scope>
    <source>
        <strain evidence="3 4">MDJK44</strain>
    </source>
</reference>
<dbReference type="eggNOG" id="COG0346">
    <property type="taxonomic scope" value="Bacteria"/>
</dbReference>
<dbReference type="EMBL" id="CP021748">
    <property type="protein sequence ID" value="ARX87332.1"/>
    <property type="molecule type" value="Genomic_DNA"/>
</dbReference>
<evidence type="ECO:0000256" key="1">
    <source>
        <dbReference type="SAM" id="MobiDB-lite"/>
    </source>
</evidence>
<keyword evidence="4" id="KW-1185">Reference proteome</keyword>
<dbReference type="AlphaFoldDB" id="A0A1Z1WLX0"/>
<dbReference type="Proteomes" id="UP000195880">
    <property type="component" value="Chromosome"/>
</dbReference>